<dbReference type="RefSeq" id="WP_088617655.1">
    <property type="nucleotide sequence ID" value="NZ_CP022129.1"/>
</dbReference>
<dbReference type="EMBL" id="PGFZ01000025">
    <property type="protein sequence ID" value="POZ49743.1"/>
    <property type="molecule type" value="Genomic_DNA"/>
</dbReference>
<keyword evidence="4" id="KW-1185">Reference proteome</keyword>
<dbReference type="InterPro" id="IPR027417">
    <property type="entry name" value="P-loop_NTPase"/>
</dbReference>
<proteinExistence type="predicted"/>
<dbReference type="Proteomes" id="UP000197019">
    <property type="component" value="Chromosome"/>
</dbReference>
<dbReference type="OrthoDB" id="9799330at2"/>
<dbReference type="InterPro" id="IPR050678">
    <property type="entry name" value="DNA_Partitioning_ATPase"/>
</dbReference>
<dbReference type="EMBL" id="CP022129">
    <property type="protein sequence ID" value="ASF44772.1"/>
    <property type="molecule type" value="Genomic_DNA"/>
</dbReference>
<dbReference type="PANTHER" id="PTHR13696">
    <property type="entry name" value="P-LOOP CONTAINING NUCLEOSIDE TRIPHOSPHATE HYDROLASE"/>
    <property type="match status" value="1"/>
</dbReference>
<organism evidence="2 4">
    <name type="scientific">Methylovulum psychrotolerans</name>
    <dbReference type="NCBI Taxonomy" id="1704499"/>
    <lineage>
        <taxon>Bacteria</taxon>
        <taxon>Pseudomonadati</taxon>
        <taxon>Pseudomonadota</taxon>
        <taxon>Gammaproteobacteria</taxon>
        <taxon>Methylococcales</taxon>
        <taxon>Methylococcaceae</taxon>
        <taxon>Methylovulum</taxon>
    </lineage>
</organism>
<gene>
    <name evidence="3" type="ORF">AADEFJLK_04464</name>
    <name evidence="2" type="ORF">CEK71_01100</name>
</gene>
<dbReference type="Proteomes" id="UP000237423">
    <property type="component" value="Unassembled WGS sequence"/>
</dbReference>
<name>A0A1Z4BU68_9GAMM</name>
<dbReference type="Pfam" id="PF13614">
    <property type="entry name" value="AAA_31"/>
    <property type="match status" value="1"/>
</dbReference>
<protein>
    <submittedName>
        <fullName evidence="3">ParA family protein</fullName>
    </submittedName>
</protein>
<dbReference type="CDD" id="cd02042">
    <property type="entry name" value="ParAB_family"/>
    <property type="match status" value="1"/>
</dbReference>
<dbReference type="AlphaFoldDB" id="A0A1Z4BU68"/>
<evidence type="ECO:0000313" key="3">
    <source>
        <dbReference type="EMBL" id="POZ49743.1"/>
    </source>
</evidence>
<evidence type="ECO:0000313" key="4">
    <source>
        <dbReference type="Proteomes" id="UP000197019"/>
    </source>
</evidence>
<reference evidence="3 5" key="2">
    <citation type="submission" date="2017-11" db="EMBL/GenBank/DDBJ databases">
        <title>Draft Genome Sequence of Methylobacter psychrotolerans Sph1T, an Obligate Methanotroph from Low-Temperature Environments.</title>
        <authorList>
            <person name="Oshkin I.Y."/>
            <person name="Miroshnikov K."/>
            <person name="Belova S.E."/>
            <person name="Korzhenkov A."/>
            <person name="Toshchakov S.V."/>
            <person name="Dedysh S.N."/>
        </authorList>
    </citation>
    <scope>NUCLEOTIDE SEQUENCE [LARGE SCALE GENOMIC DNA]</scope>
    <source>
        <strain evidence="3 5">Sph1</strain>
    </source>
</reference>
<dbReference type="PANTHER" id="PTHR13696:SF99">
    <property type="entry name" value="COBYRINIC ACID AC-DIAMIDE SYNTHASE"/>
    <property type="match status" value="1"/>
</dbReference>
<reference evidence="2 4" key="1">
    <citation type="submission" date="2017-06" db="EMBL/GenBank/DDBJ databases">
        <title>Genome Sequencing of the methanotroph Methylovulum psychrotolerants str. HV10-M2 isolated from a high-altitude environment.</title>
        <authorList>
            <person name="Mateos-Rivera A."/>
        </authorList>
    </citation>
    <scope>NUCLEOTIDE SEQUENCE [LARGE SCALE GENOMIC DNA]</scope>
    <source>
        <strain evidence="2 4">HV10_M2</strain>
    </source>
</reference>
<accession>A0A1Z4BU68</accession>
<feature type="domain" description="AAA" evidence="1">
    <location>
        <begin position="70"/>
        <end position="246"/>
    </location>
</feature>
<dbReference type="SUPFAM" id="SSF52540">
    <property type="entry name" value="P-loop containing nucleoside triphosphate hydrolases"/>
    <property type="match status" value="1"/>
</dbReference>
<sequence length="346" mass="38545">MRKAFGAKLKMAKEFVGFDGEAREFRALFNKLDKTDSYHNLYSPQDIREAKLKLHGLDPAAGRSRTLPPIINCRMAKGGTGKTTICGGVATALSMFGYKVLMLDGDPQASLTGLFGINWATEDITHIGELMFKHCRKESYDIRQAIWPIYEHGMLDLIASDISLANSDSWLMSLANREFTFKKFLETNVDFFSQYDAILIDSAPSTNLLTNTFMCACDKILAVVWLDGQSLKAMQVLAANVDELNSAFEGTGFHLNVHIVANGYHPSYGSCKEALTTLVQSYPGLLNNVVIPHSTSFMRQIELFKEEDSGTVLEREPNSMAARSIIDLARSLIKEYHLKLADHDLI</sequence>
<dbReference type="Gene3D" id="3.40.50.300">
    <property type="entry name" value="P-loop containing nucleotide triphosphate hydrolases"/>
    <property type="match status" value="1"/>
</dbReference>
<evidence type="ECO:0000259" key="1">
    <source>
        <dbReference type="Pfam" id="PF13614"/>
    </source>
</evidence>
<dbReference type="InterPro" id="IPR025669">
    <property type="entry name" value="AAA_dom"/>
</dbReference>
<dbReference type="KEGG" id="mpsy:CEK71_01100"/>
<evidence type="ECO:0000313" key="2">
    <source>
        <dbReference type="EMBL" id="ASF44772.1"/>
    </source>
</evidence>
<evidence type="ECO:0000313" key="5">
    <source>
        <dbReference type="Proteomes" id="UP000237423"/>
    </source>
</evidence>